<protein>
    <recommendedName>
        <fullName evidence="1">STAS domain-containing protein</fullName>
    </recommendedName>
</protein>
<dbReference type="PANTHER" id="PTHR35849">
    <property type="entry name" value="BLR2341 PROTEIN"/>
    <property type="match status" value="1"/>
</dbReference>
<dbReference type="InterPro" id="IPR036513">
    <property type="entry name" value="STAS_dom_sf"/>
</dbReference>
<feature type="domain" description="STAS" evidence="1">
    <location>
        <begin position="29"/>
        <end position="117"/>
    </location>
</feature>
<organism evidence="2 3">
    <name type="scientific">Streptomyces xanthophaeus</name>
    <dbReference type="NCBI Taxonomy" id="67385"/>
    <lineage>
        <taxon>Bacteria</taxon>
        <taxon>Bacillati</taxon>
        <taxon>Actinomycetota</taxon>
        <taxon>Actinomycetes</taxon>
        <taxon>Kitasatosporales</taxon>
        <taxon>Streptomycetaceae</taxon>
        <taxon>Streptomyces</taxon>
    </lineage>
</organism>
<keyword evidence="3" id="KW-1185">Reference proteome</keyword>
<dbReference type="EMBL" id="BNEE01000006">
    <property type="protein sequence ID" value="GHI85112.1"/>
    <property type="molecule type" value="Genomic_DNA"/>
</dbReference>
<gene>
    <name evidence="2" type="ORF">Sxan_24760</name>
</gene>
<dbReference type="PANTHER" id="PTHR35849:SF2">
    <property type="entry name" value="BLR2341 PROTEIN"/>
    <property type="match status" value="1"/>
</dbReference>
<dbReference type="OrthoDB" id="5188325at2"/>
<reference evidence="2" key="1">
    <citation type="submission" date="2020-09" db="EMBL/GenBank/DDBJ databases">
        <title>Whole genome shotgun sequence of Streptomyces xanthophaeus NBRC 12829.</title>
        <authorList>
            <person name="Komaki H."/>
            <person name="Tamura T."/>
        </authorList>
    </citation>
    <scope>NUCLEOTIDE SEQUENCE</scope>
    <source>
        <strain evidence="2">NBRC 12829</strain>
    </source>
</reference>
<dbReference type="Gene3D" id="3.30.750.24">
    <property type="entry name" value="STAS domain"/>
    <property type="match status" value="1"/>
</dbReference>
<accession>A0A919LEV1</accession>
<dbReference type="InterPro" id="IPR002645">
    <property type="entry name" value="STAS_dom"/>
</dbReference>
<dbReference type="InterPro" id="IPR058548">
    <property type="entry name" value="MlaB-like_STAS"/>
</dbReference>
<name>A0A919LEV1_9ACTN</name>
<dbReference type="RefSeq" id="WP_051858944.1">
    <property type="nucleotide sequence ID" value="NZ_BNEE01000006.1"/>
</dbReference>
<evidence type="ECO:0000313" key="2">
    <source>
        <dbReference type="EMBL" id="GHI85112.1"/>
    </source>
</evidence>
<comment type="caution">
    <text evidence="2">The sequence shown here is derived from an EMBL/GenBank/DDBJ whole genome shotgun (WGS) entry which is preliminary data.</text>
</comment>
<dbReference type="Pfam" id="PF13466">
    <property type="entry name" value="STAS_2"/>
    <property type="match status" value="1"/>
</dbReference>
<dbReference type="Proteomes" id="UP000600026">
    <property type="component" value="Unassembled WGS sequence"/>
</dbReference>
<evidence type="ECO:0000259" key="1">
    <source>
        <dbReference type="PROSITE" id="PS50801"/>
    </source>
</evidence>
<proteinExistence type="predicted"/>
<dbReference type="CDD" id="cd07043">
    <property type="entry name" value="STAS_anti-anti-sigma_factors"/>
    <property type="match status" value="1"/>
</dbReference>
<sequence>MTRTMDRDRLDSAAEADGLQVCVTPGPGGTVQVAVSGEIDLHNAAALRRALLIALTSYRGPVTVDLRAVTFCDCAGLNALLAARADAARAHRPLRVTAASGPVDRLLRVSGTRSFLV</sequence>
<evidence type="ECO:0000313" key="3">
    <source>
        <dbReference type="Proteomes" id="UP000600026"/>
    </source>
</evidence>
<dbReference type="SUPFAM" id="SSF52091">
    <property type="entry name" value="SpoIIaa-like"/>
    <property type="match status" value="1"/>
</dbReference>
<dbReference type="PROSITE" id="PS50801">
    <property type="entry name" value="STAS"/>
    <property type="match status" value="1"/>
</dbReference>
<dbReference type="InterPro" id="IPR052746">
    <property type="entry name" value="MlaB_ABC_Transporter"/>
</dbReference>
<dbReference type="AlphaFoldDB" id="A0A919LEV1"/>